<reference evidence="2" key="1">
    <citation type="submission" date="2020-03" db="EMBL/GenBank/DDBJ databases">
        <title>A high-quality chromosome-level genome assembly of a woody plant with both climbing and erect habits, Rhamnella rubrinervis.</title>
        <authorList>
            <person name="Lu Z."/>
            <person name="Yang Y."/>
            <person name="Zhu X."/>
            <person name="Sun Y."/>
        </authorList>
    </citation>
    <scope>NUCLEOTIDE SEQUENCE</scope>
    <source>
        <strain evidence="2">BYM</strain>
        <tissue evidence="2">Leaf</tissue>
    </source>
</reference>
<comment type="caution">
    <text evidence="2">The sequence shown here is derived from an EMBL/GenBank/DDBJ whole genome shotgun (WGS) entry which is preliminary data.</text>
</comment>
<keyword evidence="3" id="KW-1185">Reference proteome</keyword>
<name>A0A8K0DQX8_9ROSA</name>
<evidence type="ECO:0000313" key="2">
    <source>
        <dbReference type="EMBL" id="KAF3432514.1"/>
    </source>
</evidence>
<evidence type="ECO:0000313" key="3">
    <source>
        <dbReference type="Proteomes" id="UP000796880"/>
    </source>
</evidence>
<dbReference type="Proteomes" id="UP000796880">
    <property type="component" value="Unassembled WGS sequence"/>
</dbReference>
<organism evidence="2 3">
    <name type="scientific">Rhamnella rubrinervis</name>
    <dbReference type="NCBI Taxonomy" id="2594499"/>
    <lineage>
        <taxon>Eukaryota</taxon>
        <taxon>Viridiplantae</taxon>
        <taxon>Streptophyta</taxon>
        <taxon>Embryophyta</taxon>
        <taxon>Tracheophyta</taxon>
        <taxon>Spermatophyta</taxon>
        <taxon>Magnoliopsida</taxon>
        <taxon>eudicotyledons</taxon>
        <taxon>Gunneridae</taxon>
        <taxon>Pentapetalae</taxon>
        <taxon>rosids</taxon>
        <taxon>fabids</taxon>
        <taxon>Rosales</taxon>
        <taxon>Rhamnaceae</taxon>
        <taxon>rhamnoid group</taxon>
        <taxon>Rhamneae</taxon>
        <taxon>Rhamnella</taxon>
    </lineage>
</organism>
<accession>A0A8K0DQX8</accession>
<gene>
    <name evidence="2" type="ORF">FNV43_RR27254</name>
</gene>
<dbReference type="EMBL" id="VOIH02000012">
    <property type="protein sequence ID" value="KAF3432514.1"/>
    <property type="molecule type" value="Genomic_DNA"/>
</dbReference>
<feature type="region of interest" description="Disordered" evidence="1">
    <location>
        <begin position="230"/>
        <end position="256"/>
    </location>
</feature>
<protein>
    <submittedName>
        <fullName evidence="2">Uncharacterized protein</fullName>
    </submittedName>
</protein>
<evidence type="ECO:0000256" key="1">
    <source>
        <dbReference type="SAM" id="MobiDB-lite"/>
    </source>
</evidence>
<proteinExistence type="predicted"/>
<sequence length="280" mass="31135">MPAVIRRFLDSAPIYPLQLTGKGVAILDWPHHNVVPGLRQVPLVVDAIKNIKAGKRPASDPPSGGATNKSRKMVGGRQVLIPSSPWLRPNCLDFSPTTSTRFRARVEAWKDVRAYQAMVIVQQLKDIKEELSSSRKCIQVLEGKCKMLEKSFNIKENEKVATVTRVEVAEKGHSQIDKKYHDTKISLRNKDKELEGLKNTNQELSAAIDEPRKDRNENVMLGYSIMRRVVARDQDPPHTNEPAIRPSEAGPSSCDQGVIEVSGKAAEIAVAEKASEEEKN</sequence>
<dbReference type="AlphaFoldDB" id="A0A8K0DQX8"/>